<dbReference type="AlphaFoldDB" id="A0AAV4WUG8"/>
<feature type="domain" description="ISXO2-like transposase" evidence="1">
    <location>
        <begin position="57"/>
        <end position="140"/>
    </location>
</feature>
<dbReference type="Proteomes" id="UP001054837">
    <property type="component" value="Unassembled WGS sequence"/>
</dbReference>
<organism evidence="2 3">
    <name type="scientific">Caerostris darwini</name>
    <dbReference type="NCBI Taxonomy" id="1538125"/>
    <lineage>
        <taxon>Eukaryota</taxon>
        <taxon>Metazoa</taxon>
        <taxon>Ecdysozoa</taxon>
        <taxon>Arthropoda</taxon>
        <taxon>Chelicerata</taxon>
        <taxon>Arachnida</taxon>
        <taxon>Araneae</taxon>
        <taxon>Araneomorphae</taxon>
        <taxon>Entelegynae</taxon>
        <taxon>Araneoidea</taxon>
        <taxon>Araneidae</taxon>
        <taxon>Caerostris</taxon>
    </lineage>
</organism>
<evidence type="ECO:0000313" key="2">
    <source>
        <dbReference type="EMBL" id="GIY85294.1"/>
    </source>
</evidence>
<dbReference type="InterPro" id="IPR024445">
    <property type="entry name" value="Tnp_ISXO2-like"/>
</dbReference>
<comment type="caution">
    <text evidence="2">The sequence shown here is derived from an EMBL/GenBank/DDBJ whole genome shotgun (WGS) entry which is preliminary data.</text>
</comment>
<evidence type="ECO:0000313" key="3">
    <source>
        <dbReference type="Proteomes" id="UP001054837"/>
    </source>
</evidence>
<sequence length="145" mass="16922">MPVTDVIESLINWRAFRGERTISNESVVGYYSYFQEIAEDLHHSKQLDGPDETFVTRKYSRGRVTATMTKIVFGIFCKEDREGLFFLVDGKKKRDLWPLVKQYVHPMTAVICTDEAAQYKKVDRLILGVIHKTTNHSKGYFIRKR</sequence>
<evidence type="ECO:0000259" key="1">
    <source>
        <dbReference type="Pfam" id="PF12762"/>
    </source>
</evidence>
<dbReference type="Pfam" id="PF12762">
    <property type="entry name" value="DDE_Tnp_IS1595"/>
    <property type="match status" value="1"/>
</dbReference>
<name>A0AAV4WUG8_9ARAC</name>
<gene>
    <name evidence="2" type="primary">AVEN_45348_1</name>
    <name evidence="2" type="ORF">CDAR_508371</name>
</gene>
<dbReference type="EMBL" id="BPLQ01015031">
    <property type="protein sequence ID" value="GIY85294.1"/>
    <property type="molecule type" value="Genomic_DNA"/>
</dbReference>
<reference evidence="2 3" key="1">
    <citation type="submission" date="2021-06" db="EMBL/GenBank/DDBJ databases">
        <title>Caerostris darwini draft genome.</title>
        <authorList>
            <person name="Kono N."/>
            <person name="Arakawa K."/>
        </authorList>
    </citation>
    <scope>NUCLEOTIDE SEQUENCE [LARGE SCALE GENOMIC DNA]</scope>
</reference>
<proteinExistence type="predicted"/>
<keyword evidence="3" id="KW-1185">Reference proteome</keyword>
<accession>A0AAV4WUG8</accession>
<protein>
    <submittedName>
        <fullName evidence="2">DDE_Tnp_IS1595 domain-containing protein</fullName>
    </submittedName>
</protein>